<evidence type="ECO:0000259" key="1">
    <source>
        <dbReference type="Pfam" id="PF03412"/>
    </source>
</evidence>
<keyword evidence="3" id="KW-1185">Reference proteome</keyword>
<dbReference type="Proteomes" id="UP001241656">
    <property type="component" value="Chromosome"/>
</dbReference>
<accession>A0ABY8RFF0</accession>
<evidence type="ECO:0000313" key="2">
    <source>
        <dbReference type="EMBL" id="WHF51918.1"/>
    </source>
</evidence>
<dbReference type="RefSeq" id="WP_282905229.1">
    <property type="nucleotide sequence ID" value="NZ_CP124855.1"/>
</dbReference>
<sequence length="63" mass="7630">MKIKTFPFYKQPDAKDFDPTCLRIISKFYGKTNSLQEIRNLSETTRKGNILFRFKRHCIKFRI</sequence>
<dbReference type="Gene3D" id="3.90.70.10">
    <property type="entry name" value="Cysteine proteinases"/>
    <property type="match status" value="1"/>
</dbReference>
<proteinExistence type="predicted"/>
<dbReference type="EMBL" id="CP124855">
    <property type="protein sequence ID" value="WHF51918.1"/>
    <property type="molecule type" value="Genomic_DNA"/>
</dbReference>
<organism evidence="2 3">
    <name type="scientific">Chryseobacterium gotjawalense</name>
    <dbReference type="NCBI Taxonomy" id="3042315"/>
    <lineage>
        <taxon>Bacteria</taxon>
        <taxon>Pseudomonadati</taxon>
        <taxon>Bacteroidota</taxon>
        <taxon>Flavobacteriia</taxon>
        <taxon>Flavobacteriales</taxon>
        <taxon>Weeksellaceae</taxon>
        <taxon>Chryseobacterium group</taxon>
        <taxon>Chryseobacterium</taxon>
    </lineage>
</organism>
<protein>
    <submittedName>
        <fullName evidence="2">Cysteine peptidase family C39 domain-containing protein</fullName>
    </submittedName>
</protein>
<reference evidence="2 3" key="1">
    <citation type="submission" date="2023-05" db="EMBL/GenBank/DDBJ databases">
        <title>Genomic insight into Chryseobacterium sp. wdc7 isolated forest soil (Gotjawal).</title>
        <authorList>
            <person name="Park S.-J."/>
        </authorList>
    </citation>
    <scope>NUCLEOTIDE SEQUENCE [LARGE SCALE GENOMIC DNA]</scope>
    <source>
        <strain evidence="3">wdc7</strain>
    </source>
</reference>
<dbReference type="Pfam" id="PF03412">
    <property type="entry name" value="Peptidase_C39"/>
    <property type="match status" value="1"/>
</dbReference>
<gene>
    <name evidence="2" type="ORF">QGN23_01250</name>
</gene>
<dbReference type="InterPro" id="IPR005074">
    <property type="entry name" value="Peptidase_C39"/>
</dbReference>
<evidence type="ECO:0000313" key="3">
    <source>
        <dbReference type="Proteomes" id="UP001241656"/>
    </source>
</evidence>
<feature type="domain" description="Peptidase C39" evidence="1">
    <location>
        <begin position="6"/>
        <end position="56"/>
    </location>
</feature>
<name>A0ABY8RFF0_9FLAO</name>